<dbReference type="KEGG" id="rsq:Rsph17025_3300"/>
<protein>
    <submittedName>
        <fullName evidence="1">Uncharacterized protein</fullName>
    </submittedName>
</protein>
<proteinExistence type="predicted"/>
<accession>A4WXS0</accession>
<gene>
    <name evidence="1" type="ordered locus">Rsph17025_3300</name>
</gene>
<dbReference type="EMBL" id="CP000662">
    <property type="protein sequence ID" value="ABP72184.1"/>
    <property type="molecule type" value="Genomic_DNA"/>
</dbReference>
<sequence length="90" mass="9872">MPQGPRLCRSCHDEKYADQHRCRHDHRPGERQKDVLNLQRTLLVIGCRTPERGAGTPAFEPVAGERPDAAAARFAISGCLGSCPTYLNGS</sequence>
<dbReference type="AlphaFoldDB" id="A4WXS0"/>
<geneLocation type="plasmid" evidence="1">
    <name>pRSPA01</name>
</geneLocation>
<organism evidence="1">
    <name type="scientific">Cereibacter sphaeroides (strain ATCC 17025 / ATH 2.4.3)</name>
    <name type="common">Rhodobacter sphaeroides</name>
    <dbReference type="NCBI Taxonomy" id="349102"/>
    <lineage>
        <taxon>Bacteria</taxon>
        <taxon>Pseudomonadati</taxon>
        <taxon>Pseudomonadota</taxon>
        <taxon>Alphaproteobacteria</taxon>
        <taxon>Rhodobacterales</taxon>
        <taxon>Paracoccaceae</taxon>
        <taxon>Cereibacter</taxon>
    </lineage>
</organism>
<evidence type="ECO:0000313" key="1">
    <source>
        <dbReference type="EMBL" id="ABP72184.1"/>
    </source>
</evidence>
<name>A4WXS0_CERS5</name>
<keyword evidence="1" id="KW-0614">Plasmid</keyword>
<reference evidence="1" key="1">
    <citation type="submission" date="2007-04" db="EMBL/GenBank/DDBJ databases">
        <title>Complete sequence of plasmid pRSPA01 of Rhodobacter sphaeroides ATCC 17025.</title>
        <authorList>
            <consortium name="US DOE Joint Genome Institute"/>
            <person name="Copeland A."/>
            <person name="Lucas S."/>
            <person name="Lapidus A."/>
            <person name="Barry K."/>
            <person name="Detter J.C."/>
            <person name="Glavina del Rio T."/>
            <person name="Hammon N."/>
            <person name="Israni S."/>
            <person name="Dalin E."/>
            <person name="Tice H."/>
            <person name="Pitluck S."/>
            <person name="Chertkov O."/>
            <person name="Brettin T."/>
            <person name="Bruce D."/>
            <person name="Han C."/>
            <person name="Schmutz J."/>
            <person name="Larimer F."/>
            <person name="Land M."/>
            <person name="Hauser L."/>
            <person name="Kyrpides N."/>
            <person name="Kim E."/>
            <person name="Richardson P."/>
            <person name="Mackenzie C."/>
            <person name="Choudhary M."/>
            <person name="Donohue T.J."/>
            <person name="Kaplan S."/>
        </authorList>
    </citation>
    <scope>NUCLEOTIDE SEQUENCE [LARGE SCALE GENOMIC DNA]</scope>
    <source>
        <strain evidence="1">ATCC 17025</strain>
        <plasmid evidence="1">pRSPA01</plasmid>
    </source>
</reference>
<dbReference type="HOGENOM" id="CLU_2438847_0_0_5"/>